<evidence type="ECO:0000313" key="2">
    <source>
        <dbReference type="Proteomes" id="UP000694892"/>
    </source>
</evidence>
<reference evidence="2" key="1">
    <citation type="journal article" date="2016" name="Nature">
        <title>Genome evolution in the allotetraploid frog Xenopus laevis.</title>
        <authorList>
            <person name="Session A.M."/>
            <person name="Uno Y."/>
            <person name="Kwon T."/>
            <person name="Chapman J.A."/>
            <person name="Toyoda A."/>
            <person name="Takahashi S."/>
            <person name="Fukui A."/>
            <person name="Hikosaka A."/>
            <person name="Suzuki A."/>
            <person name="Kondo M."/>
            <person name="van Heeringen S.J."/>
            <person name="Quigley I."/>
            <person name="Heinz S."/>
            <person name="Ogino H."/>
            <person name="Ochi H."/>
            <person name="Hellsten U."/>
            <person name="Lyons J.B."/>
            <person name="Simakov O."/>
            <person name="Putnam N."/>
            <person name="Stites J."/>
            <person name="Kuroki Y."/>
            <person name="Tanaka T."/>
            <person name="Michiue T."/>
            <person name="Watanabe M."/>
            <person name="Bogdanovic O."/>
            <person name="Lister R."/>
            <person name="Georgiou G."/>
            <person name="Paranjpe S.S."/>
            <person name="van Kruijsbergen I."/>
            <person name="Shu S."/>
            <person name="Carlson J."/>
            <person name="Kinoshita T."/>
            <person name="Ohta Y."/>
            <person name="Mawaribuchi S."/>
            <person name="Jenkins J."/>
            <person name="Grimwood J."/>
            <person name="Schmutz J."/>
            <person name="Mitros T."/>
            <person name="Mozaffari S.V."/>
            <person name="Suzuki Y."/>
            <person name="Haramoto Y."/>
            <person name="Yamamoto T.S."/>
            <person name="Takagi C."/>
            <person name="Heald R."/>
            <person name="Miller K."/>
            <person name="Haudenschild C."/>
            <person name="Kitzman J."/>
            <person name="Nakayama T."/>
            <person name="Izutsu Y."/>
            <person name="Robert J."/>
            <person name="Fortriede J."/>
            <person name="Burns K."/>
            <person name="Lotay V."/>
            <person name="Karimi K."/>
            <person name="Yasuoka Y."/>
            <person name="Dichmann D.S."/>
            <person name="Flajnik M.F."/>
            <person name="Houston D.W."/>
            <person name="Shendure J."/>
            <person name="DuPasquier L."/>
            <person name="Vize P.D."/>
            <person name="Zorn A.M."/>
            <person name="Ito M."/>
            <person name="Marcotte E.M."/>
            <person name="Wallingford J.B."/>
            <person name="Ito Y."/>
            <person name="Asashima M."/>
            <person name="Ueno N."/>
            <person name="Matsuda Y."/>
            <person name="Veenstra G.J."/>
            <person name="Fujiyama A."/>
            <person name="Harland R.M."/>
            <person name="Taira M."/>
            <person name="Rokhsar D.S."/>
        </authorList>
    </citation>
    <scope>NUCLEOTIDE SEQUENCE [LARGE SCALE GENOMIC DNA]</scope>
    <source>
        <strain evidence="2">J</strain>
    </source>
</reference>
<dbReference type="AlphaFoldDB" id="A0A974DQA4"/>
<dbReference type="EMBL" id="CM004468">
    <property type="protein sequence ID" value="OCT95430.1"/>
    <property type="molecule type" value="Genomic_DNA"/>
</dbReference>
<dbReference type="Proteomes" id="UP000694892">
    <property type="component" value="Chromosome 2L"/>
</dbReference>
<evidence type="ECO:0000313" key="1">
    <source>
        <dbReference type="EMBL" id="OCT95430.1"/>
    </source>
</evidence>
<protein>
    <submittedName>
        <fullName evidence="1">Uncharacterized protein</fullName>
    </submittedName>
</protein>
<name>A0A974DQA4_XENLA</name>
<organism evidence="1 2">
    <name type="scientific">Xenopus laevis</name>
    <name type="common">African clawed frog</name>
    <dbReference type="NCBI Taxonomy" id="8355"/>
    <lineage>
        <taxon>Eukaryota</taxon>
        <taxon>Metazoa</taxon>
        <taxon>Chordata</taxon>
        <taxon>Craniata</taxon>
        <taxon>Vertebrata</taxon>
        <taxon>Euteleostomi</taxon>
        <taxon>Amphibia</taxon>
        <taxon>Batrachia</taxon>
        <taxon>Anura</taxon>
        <taxon>Pipoidea</taxon>
        <taxon>Pipidae</taxon>
        <taxon>Xenopodinae</taxon>
        <taxon>Xenopus</taxon>
        <taxon>Xenopus</taxon>
    </lineage>
</organism>
<gene>
    <name evidence="1" type="ORF">XELAEV_18013118mg</name>
</gene>
<accession>A0A974DQA4</accession>
<proteinExistence type="predicted"/>
<sequence>MLGTPLGNAMLVILSTTYINDIMYVYYSAGGSEHTVQVGIMMSQNVACDCALWPYSGYSAESEVRVQG</sequence>